<evidence type="ECO:0000313" key="4">
    <source>
        <dbReference type="Proteomes" id="UP000001401"/>
    </source>
</evidence>
<evidence type="ECO:0000259" key="2">
    <source>
        <dbReference type="Pfam" id="PF13439"/>
    </source>
</evidence>
<keyword evidence="3" id="KW-0808">Transferase</keyword>
<dbReference type="RefSeq" id="WP_013489897.1">
    <property type="nucleotide sequence ID" value="NC_014829.1"/>
</dbReference>
<dbReference type="OrthoDB" id="9802525at2"/>
<dbReference type="GO" id="GO:0016758">
    <property type="term" value="F:hexosyltransferase activity"/>
    <property type="evidence" value="ECO:0007669"/>
    <property type="project" value="TreeGrafter"/>
</dbReference>
<dbReference type="InterPro" id="IPR001296">
    <property type="entry name" value="Glyco_trans_1"/>
</dbReference>
<feature type="domain" description="Glycosyltransferase subfamily 4-like N-terminal" evidence="2">
    <location>
        <begin position="14"/>
        <end position="179"/>
    </location>
</feature>
<proteinExistence type="predicted"/>
<dbReference type="eggNOG" id="COG0438">
    <property type="taxonomic scope" value="Bacteria"/>
</dbReference>
<accession>E6U1R9</accession>
<feature type="domain" description="Glycosyl transferase family 1" evidence="1">
    <location>
        <begin position="191"/>
        <end position="349"/>
    </location>
</feature>
<dbReference type="KEGG" id="bco:Bcell_3324"/>
<dbReference type="Pfam" id="PF00534">
    <property type="entry name" value="Glycos_transf_1"/>
    <property type="match status" value="1"/>
</dbReference>
<dbReference type="PANTHER" id="PTHR45947:SF3">
    <property type="entry name" value="SULFOQUINOVOSYL TRANSFERASE SQD2"/>
    <property type="match status" value="1"/>
</dbReference>
<gene>
    <name evidence="3" type="ordered locus">Bcell_3324</name>
</gene>
<dbReference type="HOGENOM" id="CLU_009583_2_0_9"/>
<dbReference type="InterPro" id="IPR050194">
    <property type="entry name" value="Glycosyltransferase_grp1"/>
</dbReference>
<protein>
    <submittedName>
        <fullName evidence="3">Glycosyl transferase group 1</fullName>
    </submittedName>
</protein>
<evidence type="ECO:0000313" key="3">
    <source>
        <dbReference type="EMBL" id="ADU31566.1"/>
    </source>
</evidence>
<dbReference type="InterPro" id="IPR028098">
    <property type="entry name" value="Glyco_trans_4-like_N"/>
</dbReference>
<dbReference type="AlphaFoldDB" id="E6U1R9"/>
<dbReference type="Pfam" id="PF13439">
    <property type="entry name" value="Glyco_transf_4"/>
    <property type="match status" value="1"/>
</dbReference>
<name>E6U1R9_EVAC2</name>
<dbReference type="Gene3D" id="3.40.50.2000">
    <property type="entry name" value="Glycogen Phosphorylase B"/>
    <property type="match status" value="2"/>
</dbReference>
<sequence length="384" mass="44459">MRIALFSDTFTPQVNGVSKTMNRLVHYLGKEKIDYDIFVPELNDDESLFNGNVHRFASLPFILYPECRIALPNVLTIRQRLHALQPELIHIATPFNMGLCGLHYSNKYHVPFVASYHTHFDHYLHYYKLGFMLPWIWKYQQWFHRDAKRVFVPSKETMSHLEKKGFQHLSLWQRGVDCDLFHPNYDPKYFRQKYSINKKYILLYVGRLAPEKDLHILSEVISNMPSHQKELIQWVFVGEGPMKDELKEKHRDDVIFTGYLDGEELASAYSSADLFVFPSTSETFGNVVLESLASGTPAIVSNSGGVKEIVTNGETGMICPGKKADAFLKSITTILFTQDLNKKMSLKARAYAKTQSWNHIFSNLVSEYEQVIYENEQRSNRIAQ</sequence>
<dbReference type="EMBL" id="CP002394">
    <property type="protein sequence ID" value="ADU31566.1"/>
    <property type="molecule type" value="Genomic_DNA"/>
</dbReference>
<dbReference type="STRING" id="649639.Bcell_3324"/>
<reference evidence="3 4" key="1">
    <citation type="submission" date="2010-12" db="EMBL/GenBank/DDBJ databases">
        <title>Complete sequence of Bacillus cellulosilyticus DSM 2522.</title>
        <authorList>
            <consortium name="US DOE Joint Genome Institute"/>
            <person name="Lucas S."/>
            <person name="Copeland A."/>
            <person name="Lapidus A."/>
            <person name="Cheng J.-F."/>
            <person name="Bruce D."/>
            <person name="Goodwin L."/>
            <person name="Pitluck S."/>
            <person name="Chertkov O."/>
            <person name="Detter J.C."/>
            <person name="Han C."/>
            <person name="Tapia R."/>
            <person name="Land M."/>
            <person name="Hauser L."/>
            <person name="Jeffries C."/>
            <person name="Kyrpides N."/>
            <person name="Ivanova N."/>
            <person name="Mikhailova N."/>
            <person name="Brumm P."/>
            <person name="Mead D."/>
            <person name="Woyke T."/>
        </authorList>
    </citation>
    <scope>NUCLEOTIDE SEQUENCE [LARGE SCALE GENOMIC DNA]</scope>
    <source>
        <strain evidence="4">ATCC 21833 / DSM 2522 / FERM P-1141 / JCM 9156 / N-4</strain>
    </source>
</reference>
<dbReference type="CDD" id="cd03814">
    <property type="entry name" value="GT4-like"/>
    <property type="match status" value="1"/>
</dbReference>
<dbReference type="PANTHER" id="PTHR45947">
    <property type="entry name" value="SULFOQUINOVOSYL TRANSFERASE SQD2"/>
    <property type="match status" value="1"/>
</dbReference>
<dbReference type="SUPFAM" id="SSF53756">
    <property type="entry name" value="UDP-Glycosyltransferase/glycogen phosphorylase"/>
    <property type="match status" value="1"/>
</dbReference>
<keyword evidence="4" id="KW-1185">Reference proteome</keyword>
<organism evidence="3 4">
    <name type="scientific">Evansella cellulosilytica (strain ATCC 21833 / DSM 2522 / FERM P-1141 / JCM 9156 / N-4)</name>
    <name type="common">Bacillus cellulosilyticus</name>
    <dbReference type="NCBI Taxonomy" id="649639"/>
    <lineage>
        <taxon>Bacteria</taxon>
        <taxon>Bacillati</taxon>
        <taxon>Bacillota</taxon>
        <taxon>Bacilli</taxon>
        <taxon>Bacillales</taxon>
        <taxon>Bacillaceae</taxon>
        <taxon>Evansella</taxon>
    </lineage>
</organism>
<dbReference type="Proteomes" id="UP000001401">
    <property type="component" value="Chromosome"/>
</dbReference>
<evidence type="ECO:0000259" key="1">
    <source>
        <dbReference type="Pfam" id="PF00534"/>
    </source>
</evidence>